<dbReference type="Proteomes" id="UP001497512">
    <property type="component" value="Chromosome 4"/>
</dbReference>
<sequence>MCLPAFCSLSYLPCAYLDTEPLISLHQSHHPRGHQHWVHRLQVDYPNTEISIIKNVAYRVRRRGFSESSIELKPVECLKMLSLSRNYKPEIVLSRMVAFPDVMLLDFNLFVKTMLFSPTF</sequence>
<reference evidence="1" key="1">
    <citation type="submission" date="2024-02" db="EMBL/GenBank/DDBJ databases">
        <authorList>
            <consortium name="ELIXIR-Norway"/>
            <consortium name="Elixir Norway"/>
        </authorList>
    </citation>
    <scope>NUCLEOTIDE SEQUENCE</scope>
</reference>
<gene>
    <name evidence="1" type="ORF">CSSPTR1EN2_LOCUS17111</name>
</gene>
<name>A0ABP0UKS2_9BRYO</name>
<proteinExistence type="predicted"/>
<accession>A0ABP0UKS2</accession>
<keyword evidence="2" id="KW-1185">Reference proteome</keyword>
<organism evidence="1 2">
    <name type="scientific">Sphagnum troendelagicum</name>
    <dbReference type="NCBI Taxonomy" id="128251"/>
    <lineage>
        <taxon>Eukaryota</taxon>
        <taxon>Viridiplantae</taxon>
        <taxon>Streptophyta</taxon>
        <taxon>Embryophyta</taxon>
        <taxon>Bryophyta</taxon>
        <taxon>Sphagnophytina</taxon>
        <taxon>Sphagnopsida</taxon>
        <taxon>Sphagnales</taxon>
        <taxon>Sphagnaceae</taxon>
        <taxon>Sphagnum</taxon>
    </lineage>
</organism>
<dbReference type="EMBL" id="OZ019896">
    <property type="protein sequence ID" value="CAK9223997.1"/>
    <property type="molecule type" value="Genomic_DNA"/>
</dbReference>
<evidence type="ECO:0000313" key="1">
    <source>
        <dbReference type="EMBL" id="CAK9223997.1"/>
    </source>
</evidence>
<protein>
    <submittedName>
        <fullName evidence="1">Uncharacterized protein</fullName>
    </submittedName>
</protein>
<evidence type="ECO:0000313" key="2">
    <source>
        <dbReference type="Proteomes" id="UP001497512"/>
    </source>
</evidence>